<gene>
    <name evidence="9 11" type="primary">nrdR</name>
    <name evidence="11" type="ORF">KIP89_05105</name>
</gene>
<organism evidence="11 12">
    <name type="scientific">Ancylobacter radicis</name>
    <dbReference type="NCBI Taxonomy" id="2836179"/>
    <lineage>
        <taxon>Bacteria</taxon>
        <taxon>Pseudomonadati</taxon>
        <taxon>Pseudomonadota</taxon>
        <taxon>Alphaproteobacteria</taxon>
        <taxon>Hyphomicrobiales</taxon>
        <taxon>Xanthobacteraceae</taxon>
        <taxon>Ancylobacter</taxon>
    </lineage>
</organism>
<keyword evidence="9" id="KW-0479">Metal-binding</keyword>
<dbReference type="InterPro" id="IPR055173">
    <property type="entry name" value="NrdR-like_N"/>
</dbReference>
<comment type="function">
    <text evidence="9">Negatively regulates transcription of bacterial ribonucleotide reductase nrd genes and operons by binding to NrdR-boxes.</text>
</comment>
<keyword evidence="2 9" id="KW-0547">Nucleotide-binding</keyword>
<comment type="caution">
    <text evidence="11">The sequence shown here is derived from an EMBL/GenBank/DDBJ whole genome shotgun (WGS) entry which is preliminary data.</text>
</comment>
<reference evidence="11" key="1">
    <citation type="submission" date="2021-05" db="EMBL/GenBank/DDBJ databases">
        <authorList>
            <person name="Sun Q."/>
            <person name="Inoue M."/>
        </authorList>
    </citation>
    <scope>NUCLEOTIDE SEQUENCE</scope>
    <source>
        <strain evidence="11">VKM B-3255</strain>
    </source>
</reference>
<keyword evidence="5 9" id="KW-0067">ATP-binding</keyword>
<dbReference type="PANTHER" id="PTHR30455:SF2">
    <property type="entry name" value="TRANSCRIPTIONAL REPRESSOR NRDR"/>
    <property type="match status" value="1"/>
</dbReference>
<accession>A0ABS5R5H9</accession>
<evidence type="ECO:0000256" key="5">
    <source>
        <dbReference type="ARBA" id="ARBA00022840"/>
    </source>
</evidence>
<sequence length="174" mass="19987">MRCPYCGSLDTQVKDSRPTEDSAAIRRRRICPDCGGRFTTFERVQLRELTVLKRSGRRVPFDRDKLARSIQVALRKRPVDPERIERLVSGLVRRLESMGESEITSEMIGERVMESLKQLDDIAYVRFASVYRNFREAKDFEAVLGELEPRIGDALVDEEDELLPVRRAPDEAGS</sequence>
<evidence type="ECO:0000256" key="8">
    <source>
        <dbReference type="ARBA" id="ARBA00023163"/>
    </source>
</evidence>
<evidence type="ECO:0000313" key="11">
    <source>
        <dbReference type="EMBL" id="MBS9476480.1"/>
    </source>
</evidence>
<dbReference type="InterPro" id="IPR003796">
    <property type="entry name" value="RNR_NrdR-like"/>
</dbReference>
<evidence type="ECO:0000256" key="2">
    <source>
        <dbReference type="ARBA" id="ARBA00022741"/>
    </source>
</evidence>
<dbReference type="PANTHER" id="PTHR30455">
    <property type="entry name" value="TRANSCRIPTIONAL REPRESSOR NRDR"/>
    <property type="match status" value="1"/>
</dbReference>
<comment type="cofactor">
    <cofactor evidence="9">
        <name>Zn(2+)</name>
        <dbReference type="ChEBI" id="CHEBI:29105"/>
    </cofactor>
    <text evidence="9">Binds 1 zinc ion.</text>
</comment>
<feature type="zinc finger region" evidence="9">
    <location>
        <begin position="3"/>
        <end position="34"/>
    </location>
</feature>
<feature type="domain" description="ATP-cone" evidence="10">
    <location>
        <begin position="49"/>
        <end position="139"/>
    </location>
</feature>
<dbReference type="PROSITE" id="PS51161">
    <property type="entry name" value="ATP_CONE"/>
    <property type="match status" value="1"/>
</dbReference>
<evidence type="ECO:0000256" key="4">
    <source>
        <dbReference type="ARBA" id="ARBA00022833"/>
    </source>
</evidence>
<dbReference type="Pfam" id="PF22811">
    <property type="entry name" value="Zn_ribbon_NrdR"/>
    <property type="match status" value="1"/>
</dbReference>
<dbReference type="EMBL" id="JAHCQH010000014">
    <property type="protein sequence ID" value="MBS9476480.1"/>
    <property type="molecule type" value="Genomic_DNA"/>
</dbReference>
<evidence type="ECO:0000256" key="6">
    <source>
        <dbReference type="ARBA" id="ARBA00023015"/>
    </source>
</evidence>
<keyword evidence="4 9" id="KW-0862">Zinc</keyword>
<dbReference type="RefSeq" id="WP_213754314.1">
    <property type="nucleotide sequence ID" value="NZ_JAHCQH010000014.1"/>
</dbReference>
<dbReference type="InterPro" id="IPR005144">
    <property type="entry name" value="ATP-cone_dom"/>
</dbReference>
<keyword evidence="6 9" id="KW-0805">Transcription regulation</keyword>
<evidence type="ECO:0000256" key="3">
    <source>
        <dbReference type="ARBA" id="ARBA00022771"/>
    </source>
</evidence>
<proteinExistence type="inferred from homology"/>
<dbReference type="HAMAP" id="MF_00440">
    <property type="entry name" value="NrdR"/>
    <property type="match status" value="1"/>
</dbReference>
<dbReference type="NCBIfam" id="TIGR00244">
    <property type="entry name" value="transcriptional regulator NrdR"/>
    <property type="match status" value="1"/>
</dbReference>
<comment type="similarity">
    <text evidence="9">Belongs to the NrdR family.</text>
</comment>
<keyword evidence="7 9" id="KW-0238">DNA-binding</keyword>
<evidence type="ECO:0000313" key="12">
    <source>
        <dbReference type="Proteomes" id="UP001166585"/>
    </source>
</evidence>
<evidence type="ECO:0000256" key="7">
    <source>
        <dbReference type="ARBA" id="ARBA00023125"/>
    </source>
</evidence>
<keyword evidence="8 9" id="KW-0804">Transcription</keyword>
<name>A0ABS5R5H9_9HYPH</name>
<dbReference type="Pfam" id="PF03477">
    <property type="entry name" value="ATP-cone"/>
    <property type="match status" value="1"/>
</dbReference>
<keyword evidence="1 9" id="KW-0678">Repressor</keyword>
<protein>
    <recommendedName>
        <fullName evidence="9">Transcriptional repressor NrdR</fullName>
    </recommendedName>
</protein>
<keyword evidence="12" id="KW-1185">Reference proteome</keyword>
<evidence type="ECO:0000256" key="1">
    <source>
        <dbReference type="ARBA" id="ARBA00022491"/>
    </source>
</evidence>
<evidence type="ECO:0000256" key="9">
    <source>
        <dbReference type="HAMAP-Rule" id="MF_00440"/>
    </source>
</evidence>
<evidence type="ECO:0000259" key="10">
    <source>
        <dbReference type="PROSITE" id="PS51161"/>
    </source>
</evidence>
<dbReference type="Proteomes" id="UP001166585">
    <property type="component" value="Unassembled WGS sequence"/>
</dbReference>
<keyword evidence="3 9" id="KW-0863">Zinc-finger</keyword>